<dbReference type="AlphaFoldDB" id="A0A645IZG8"/>
<reference evidence="1" key="1">
    <citation type="submission" date="2019-08" db="EMBL/GenBank/DDBJ databases">
        <authorList>
            <person name="Kucharzyk K."/>
            <person name="Murdoch R.W."/>
            <person name="Higgins S."/>
            <person name="Loffler F."/>
        </authorList>
    </citation>
    <scope>NUCLEOTIDE SEQUENCE</scope>
</reference>
<comment type="caution">
    <text evidence="1">The sequence shown here is derived from an EMBL/GenBank/DDBJ whole genome shotgun (WGS) entry which is preliminary data.</text>
</comment>
<accession>A0A645IZG8</accession>
<dbReference type="EMBL" id="VSSQ01127642">
    <property type="protein sequence ID" value="MPN56835.1"/>
    <property type="molecule type" value="Genomic_DNA"/>
</dbReference>
<sequence>MILVVEKGFGTKILNIINTLDDCHNSQIVGKFDGSYSKVCLVTCIGGERILTMLENQMISRIC</sequence>
<evidence type="ECO:0000313" key="1">
    <source>
        <dbReference type="EMBL" id="MPN56835.1"/>
    </source>
</evidence>
<protein>
    <submittedName>
        <fullName evidence="1">Uncharacterized protein</fullName>
    </submittedName>
</protein>
<gene>
    <name evidence="1" type="ORF">SDC9_204528</name>
</gene>
<name>A0A645IZG8_9ZZZZ</name>
<organism evidence="1">
    <name type="scientific">bioreactor metagenome</name>
    <dbReference type="NCBI Taxonomy" id="1076179"/>
    <lineage>
        <taxon>unclassified sequences</taxon>
        <taxon>metagenomes</taxon>
        <taxon>ecological metagenomes</taxon>
    </lineage>
</organism>
<proteinExistence type="predicted"/>